<dbReference type="AlphaFoldDB" id="A0A2S0VVU2"/>
<dbReference type="InterPro" id="IPR038987">
    <property type="entry name" value="MoeA-like"/>
</dbReference>
<evidence type="ECO:0000256" key="4">
    <source>
        <dbReference type="ARBA" id="ARBA00010763"/>
    </source>
</evidence>
<dbReference type="Gene3D" id="3.90.105.10">
    <property type="entry name" value="Molybdopterin biosynthesis moea protein, domain 2"/>
    <property type="match status" value="1"/>
</dbReference>
<comment type="catalytic activity">
    <reaction evidence="12">
        <text>adenylyl-molybdopterin + molybdate = Mo-molybdopterin + AMP + H(+)</text>
        <dbReference type="Rhea" id="RHEA:35047"/>
        <dbReference type="ChEBI" id="CHEBI:15378"/>
        <dbReference type="ChEBI" id="CHEBI:36264"/>
        <dbReference type="ChEBI" id="CHEBI:62727"/>
        <dbReference type="ChEBI" id="CHEBI:71302"/>
        <dbReference type="ChEBI" id="CHEBI:456215"/>
        <dbReference type="EC" id="2.10.1.1"/>
    </reaction>
</comment>
<dbReference type="RefSeq" id="WP_108604398.1">
    <property type="nucleotide sequence ID" value="NZ_CP026604.1"/>
</dbReference>
<dbReference type="Pfam" id="PF03453">
    <property type="entry name" value="MoeA_N"/>
    <property type="match status" value="1"/>
</dbReference>
<dbReference type="InterPro" id="IPR036425">
    <property type="entry name" value="MoaB/Mog-like_dom_sf"/>
</dbReference>
<dbReference type="GO" id="GO:0005829">
    <property type="term" value="C:cytosol"/>
    <property type="evidence" value="ECO:0007669"/>
    <property type="project" value="TreeGrafter"/>
</dbReference>
<dbReference type="Gene3D" id="3.40.980.10">
    <property type="entry name" value="MoaB/Mog-like domain"/>
    <property type="match status" value="1"/>
</dbReference>
<accession>A0A2S0VVU2</accession>
<protein>
    <recommendedName>
        <fullName evidence="6 13">Molybdopterin molybdenumtransferase</fullName>
        <ecNumber evidence="5 13">2.10.1.1</ecNumber>
    </recommendedName>
</protein>
<dbReference type="NCBIfam" id="TIGR00177">
    <property type="entry name" value="molyb_syn"/>
    <property type="match status" value="1"/>
</dbReference>
<dbReference type="InterPro" id="IPR001453">
    <property type="entry name" value="MoaB/Mog_dom"/>
</dbReference>
<sequence>MAVTCCDAPGLMPVEQAMTQMLESIVEKQGSTLVPLADALDCILAADVVSPINVPVFDNSAMDGYAFPAQDLASFSTLTRVGRVYAGESFTGELKPGECVRIMTGAPMPAGADTVQMQENVTVVDDEHIKLDAVPKMGANVRYAGEDIKQGAVVLQAGERLKPAHLGLLASLGVAEVEIKQPIKVGVFSTGDELVPVGQPLAAGQIYDSNRFFLVALLKRLNVDVIDYGCLVDDIEILRNTLLTAADEVDALITSGGVSVGEADFTKDVLDEIGNVNFWKLAIKPGKPFAFGKIPSIAQNKDILFFGLPGNPVSSFVTCHQLVVPALQTLMGAKKQQKITLTAKSQSTLKKRPGRMDFQRAVYSVSDTGELVVLSTGAQGSGILTSICQANCYILLAQQQGNVVAGEQVEILPFDQFIS</sequence>
<dbReference type="InterPro" id="IPR036688">
    <property type="entry name" value="MoeA_C_domain_IV_sf"/>
</dbReference>
<gene>
    <name evidence="15" type="ORF">C2869_18830</name>
</gene>
<dbReference type="PROSITE" id="PS01079">
    <property type="entry name" value="MOCF_BIOSYNTHESIS_2"/>
    <property type="match status" value="1"/>
</dbReference>
<evidence type="ECO:0000256" key="8">
    <source>
        <dbReference type="ARBA" id="ARBA00022679"/>
    </source>
</evidence>
<evidence type="ECO:0000256" key="10">
    <source>
        <dbReference type="ARBA" id="ARBA00022842"/>
    </source>
</evidence>
<evidence type="ECO:0000313" key="15">
    <source>
        <dbReference type="EMBL" id="AWB68336.1"/>
    </source>
</evidence>
<dbReference type="GO" id="GO:0046872">
    <property type="term" value="F:metal ion binding"/>
    <property type="evidence" value="ECO:0007669"/>
    <property type="project" value="UniProtKB-UniRule"/>
</dbReference>
<dbReference type="NCBIfam" id="NF045515">
    <property type="entry name" value="Glp_gephyrin"/>
    <property type="match status" value="1"/>
</dbReference>
<dbReference type="EC" id="2.10.1.1" evidence="5 13"/>
<dbReference type="SUPFAM" id="SSF63882">
    <property type="entry name" value="MoeA N-terminal region -like"/>
    <property type="match status" value="1"/>
</dbReference>
<evidence type="ECO:0000256" key="2">
    <source>
        <dbReference type="ARBA" id="ARBA00002901"/>
    </source>
</evidence>
<keyword evidence="7 13" id="KW-0500">Molybdenum</keyword>
<comment type="cofactor">
    <cofactor evidence="1 13">
        <name>Mg(2+)</name>
        <dbReference type="ChEBI" id="CHEBI:18420"/>
    </cofactor>
</comment>
<dbReference type="GO" id="GO:0061599">
    <property type="term" value="F:molybdopterin molybdotransferase activity"/>
    <property type="evidence" value="ECO:0007669"/>
    <property type="project" value="UniProtKB-UniRule"/>
</dbReference>
<name>A0A2S0VVU2_9ALTE</name>
<dbReference type="InterPro" id="IPR008284">
    <property type="entry name" value="MoCF_biosynth_CS"/>
</dbReference>
<evidence type="ECO:0000256" key="1">
    <source>
        <dbReference type="ARBA" id="ARBA00001946"/>
    </source>
</evidence>
<feature type="domain" description="MoaB/Mog" evidence="14">
    <location>
        <begin position="186"/>
        <end position="329"/>
    </location>
</feature>
<dbReference type="FunFam" id="2.40.340.10:FF:000003">
    <property type="entry name" value="Molybdopterin molybdenumtransferase"/>
    <property type="match status" value="1"/>
</dbReference>
<evidence type="ECO:0000256" key="6">
    <source>
        <dbReference type="ARBA" id="ARBA00021108"/>
    </source>
</evidence>
<comment type="function">
    <text evidence="2 13">Catalyzes the insertion of molybdate into adenylated molybdopterin with the concomitant release of AMP.</text>
</comment>
<dbReference type="InterPro" id="IPR005110">
    <property type="entry name" value="MoeA_linker/N"/>
</dbReference>
<comment type="similarity">
    <text evidence="4 13">Belongs to the MoeA family.</text>
</comment>
<evidence type="ECO:0000256" key="7">
    <source>
        <dbReference type="ARBA" id="ARBA00022505"/>
    </source>
</evidence>
<evidence type="ECO:0000256" key="11">
    <source>
        <dbReference type="ARBA" id="ARBA00023150"/>
    </source>
</evidence>
<keyword evidence="9 13" id="KW-0479">Metal-binding</keyword>
<dbReference type="Gene3D" id="2.40.340.10">
    <property type="entry name" value="MoeA, C-terminal, domain IV"/>
    <property type="match status" value="1"/>
</dbReference>
<dbReference type="Pfam" id="PF00994">
    <property type="entry name" value="MoCF_biosynth"/>
    <property type="match status" value="1"/>
</dbReference>
<reference evidence="15 16" key="1">
    <citation type="submission" date="2018-01" db="EMBL/GenBank/DDBJ databases">
        <title>Genome sequence of a Cantenovulum-like bacteria.</title>
        <authorList>
            <person name="Tan W.R."/>
            <person name="Lau N.-S."/>
            <person name="Go F."/>
            <person name="Amirul A.-A.A."/>
        </authorList>
    </citation>
    <scope>NUCLEOTIDE SEQUENCE [LARGE SCALE GENOMIC DNA]</scope>
    <source>
        <strain evidence="15 16">CCB-QB4</strain>
    </source>
</reference>
<keyword evidence="10 13" id="KW-0460">Magnesium</keyword>
<organism evidence="15 16">
    <name type="scientific">Saccharobesus litoralis</name>
    <dbReference type="NCBI Taxonomy" id="2172099"/>
    <lineage>
        <taxon>Bacteria</taxon>
        <taxon>Pseudomonadati</taxon>
        <taxon>Pseudomonadota</taxon>
        <taxon>Gammaproteobacteria</taxon>
        <taxon>Alteromonadales</taxon>
        <taxon>Alteromonadaceae</taxon>
        <taxon>Saccharobesus</taxon>
    </lineage>
</organism>
<dbReference type="Pfam" id="PF03454">
    <property type="entry name" value="MoeA_C"/>
    <property type="match status" value="1"/>
</dbReference>
<dbReference type="KEGG" id="cate:C2869_18830"/>
<evidence type="ECO:0000256" key="3">
    <source>
        <dbReference type="ARBA" id="ARBA00005046"/>
    </source>
</evidence>
<dbReference type="InterPro" id="IPR005111">
    <property type="entry name" value="MoeA_C_domain_IV"/>
</dbReference>
<keyword evidence="16" id="KW-1185">Reference proteome</keyword>
<evidence type="ECO:0000256" key="9">
    <source>
        <dbReference type="ARBA" id="ARBA00022723"/>
    </source>
</evidence>
<evidence type="ECO:0000313" key="16">
    <source>
        <dbReference type="Proteomes" id="UP000244441"/>
    </source>
</evidence>
<dbReference type="CDD" id="cd00887">
    <property type="entry name" value="MoeA"/>
    <property type="match status" value="1"/>
</dbReference>
<evidence type="ECO:0000256" key="12">
    <source>
        <dbReference type="ARBA" id="ARBA00047317"/>
    </source>
</evidence>
<dbReference type="SUPFAM" id="SSF53218">
    <property type="entry name" value="Molybdenum cofactor biosynthesis proteins"/>
    <property type="match status" value="1"/>
</dbReference>
<evidence type="ECO:0000259" key="14">
    <source>
        <dbReference type="SMART" id="SM00852"/>
    </source>
</evidence>
<dbReference type="GO" id="GO:0006777">
    <property type="term" value="P:Mo-molybdopterin cofactor biosynthetic process"/>
    <property type="evidence" value="ECO:0007669"/>
    <property type="project" value="UniProtKB-UniRule"/>
</dbReference>
<dbReference type="FunFam" id="3.40.980.10:FF:000004">
    <property type="entry name" value="Molybdopterin molybdenumtransferase"/>
    <property type="match status" value="1"/>
</dbReference>
<dbReference type="PANTHER" id="PTHR10192:SF5">
    <property type="entry name" value="GEPHYRIN"/>
    <property type="match status" value="1"/>
</dbReference>
<proteinExistence type="inferred from homology"/>
<dbReference type="UniPathway" id="UPA00344"/>
<keyword evidence="11 13" id="KW-0501">Molybdenum cofactor biosynthesis</keyword>
<dbReference type="SUPFAM" id="SSF63867">
    <property type="entry name" value="MoeA C-terminal domain-like"/>
    <property type="match status" value="1"/>
</dbReference>
<dbReference type="InterPro" id="IPR036135">
    <property type="entry name" value="MoeA_linker/N_sf"/>
</dbReference>
<dbReference type="PANTHER" id="PTHR10192">
    <property type="entry name" value="MOLYBDOPTERIN BIOSYNTHESIS PROTEIN"/>
    <property type="match status" value="1"/>
</dbReference>
<comment type="pathway">
    <text evidence="3 13">Cofactor biosynthesis; molybdopterin biosynthesis.</text>
</comment>
<dbReference type="SMART" id="SM00852">
    <property type="entry name" value="MoCF_biosynth"/>
    <property type="match status" value="1"/>
</dbReference>
<dbReference type="OrthoDB" id="9804758at2"/>
<evidence type="ECO:0000256" key="13">
    <source>
        <dbReference type="RuleBase" id="RU365090"/>
    </source>
</evidence>
<evidence type="ECO:0000256" key="5">
    <source>
        <dbReference type="ARBA" id="ARBA00013269"/>
    </source>
</evidence>
<keyword evidence="8 13" id="KW-0808">Transferase</keyword>
<dbReference type="EMBL" id="CP026604">
    <property type="protein sequence ID" value="AWB68336.1"/>
    <property type="molecule type" value="Genomic_DNA"/>
</dbReference>
<dbReference type="Proteomes" id="UP000244441">
    <property type="component" value="Chromosome"/>
</dbReference>
<dbReference type="Gene3D" id="2.170.190.11">
    <property type="entry name" value="Molybdopterin biosynthesis moea protein, domain 3"/>
    <property type="match status" value="1"/>
</dbReference>